<dbReference type="PROSITE" id="PS50111">
    <property type="entry name" value="CHEMOTAXIS_TRANSDUC_2"/>
    <property type="match status" value="1"/>
</dbReference>
<dbReference type="Gene3D" id="3.30.450.20">
    <property type="entry name" value="PAS domain"/>
    <property type="match status" value="1"/>
</dbReference>
<keyword evidence="2" id="KW-0997">Cell inner membrane</keyword>
<dbReference type="PRINTS" id="PR00260">
    <property type="entry name" value="CHEMTRNSDUCR"/>
</dbReference>
<reference evidence="9" key="1">
    <citation type="submission" date="2018-06" db="EMBL/GenBank/DDBJ databases">
        <authorList>
            <person name="Zhirakovskaya E."/>
        </authorList>
    </citation>
    <scope>NUCLEOTIDE SEQUENCE</scope>
</reference>
<keyword evidence="5" id="KW-0472">Membrane</keyword>
<protein>
    <recommendedName>
        <fullName evidence="10">Methyl-accepting chemotaxis sensor/transducer protein</fullName>
    </recommendedName>
</protein>
<evidence type="ECO:0000313" key="9">
    <source>
        <dbReference type="EMBL" id="VAX33531.1"/>
    </source>
</evidence>
<dbReference type="PROSITE" id="PS50885">
    <property type="entry name" value="HAMP"/>
    <property type="match status" value="1"/>
</dbReference>
<keyword evidence="5" id="KW-1133">Transmembrane helix</keyword>
<evidence type="ECO:0000256" key="2">
    <source>
        <dbReference type="ARBA" id="ARBA00022519"/>
    </source>
</evidence>
<feature type="domain" description="Methyl-accepting transducer" evidence="6">
    <location>
        <begin position="516"/>
        <end position="759"/>
    </location>
</feature>
<organism evidence="9">
    <name type="scientific">hydrothermal vent metagenome</name>
    <dbReference type="NCBI Taxonomy" id="652676"/>
    <lineage>
        <taxon>unclassified sequences</taxon>
        <taxon>metagenomes</taxon>
        <taxon>ecological metagenomes</taxon>
    </lineage>
</organism>
<dbReference type="EMBL" id="UOGF01000110">
    <property type="protein sequence ID" value="VAX33531.1"/>
    <property type="molecule type" value="Genomic_DNA"/>
</dbReference>
<dbReference type="CDD" id="cd06225">
    <property type="entry name" value="HAMP"/>
    <property type="match status" value="1"/>
</dbReference>
<feature type="transmembrane region" description="Helical" evidence="5">
    <location>
        <begin position="12"/>
        <end position="33"/>
    </location>
</feature>
<keyword evidence="5" id="KW-0812">Transmembrane</keyword>
<evidence type="ECO:0000259" key="8">
    <source>
        <dbReference type="PROSITE" id="PS50885"/>
    </source>
</evidence>
<feature type="transmembrane region" description="Helical" evidence="5">
    <location>
        <begin position="315"/>
        <end position="335"/>
    </location>
</feature>
<dbReference type="Gene3D" id="1.10.287.950">
    <property type="entry name" value="Methyl-accepting chemotaxis protein"/>
    <property type="match status" value="1"/>
</dbReference>
<evidence type="ECO:0000256" key="3">
    <source>
        <dbReference type="ARBA" id="ARBA00023224"/>
    </source>
</evidence>
<dbReference type="GO" id="GO:0007165">
    <property type="term" value="P:signal transduction"/>
    <property type="evidence" value="ECO:0007669"/>
    <property type="project" value="UniProtKB-KW"/>
</dbReference>
<dbReference type="InterPro" id="IPR000727">
    <property type="entry name" value="T_SNARE_dom"/>
</dbReference>
<dbReference type="AlphaFoldDB" id="A0A3B1D441"/>
<dbReference type="InterPro" id="IPR003660">
    <property type="entry name" value="HAMP_dom"/>
</dbReference>
<dbReference type="InterPro" id="IPR004089">
    <property type="entry name" value="MCPsignal_dom"/>
</dbReference>
<dbReference type="GO" id="GO:0004888">
    <property type="term" value="F:transmembrane signaling receptor activity"/>
    <property type="evidence" value="ECO:0007669"/>
    <property type="project" value="InterPro"/>
</dbReference>
<keyword evidence="2" id="KW-1003">Cell membrane</keyword>
<dbReference type="InterPro" id="IPR004090">
    <property type="entry name" value="Chemotax_Me-accpt_rcpt"/>
</dbReference>
<dbReference type="Gene3D" id="6.10.340.10">
    <property type="match status" value="1"/>
</dbReference>
<keyword evidence="3" id="KW-0807">Transducer</keyword>
<evidence type="ECO:0008006" key="10">
    <source>
        <dbReference type="Google" id="ProtNLM"/>
    </source>
</evidence>
<dbReference type="Pfam" id="PF00015">
    <property type="entry name" value="MCPsignal"/>
    <property type="match status" value="1"/>
</dbReference>
<feature type="domain" description="HAMP" evidence="8">
    <location>
        <begin position="336"/>
        <end position="388"/>
    </location>
</feature>
<evidence type="ECO:0000256" key="1">
    <source>
        <dbReference type="ARBA" id="ARBA00004429"/>
    </source>
</evidence>
<dbReference type="Pfam" id="PF00672">
    <property type="entry name" value="HAMP"/>
    <property type="match status" value="1"/>
</dbReference>
<accession>A0A3B1D441</accession>
<dbReference type="PANTHER" id="PTHR32089:SF112">
    <property type="entry name" value="LYSOZYME-LIKE PROTEIN-RELATED"/>
    <property type="match status" value="1"/>
</dbReference>
<comment type="subcellular location">
    <subcellularLocation>
        <location evidence="1">Cell inner membrane</location>
        <topology evidence="1">Multi-pass membrane protein</topology>
    </subcellularLocation>
</comment>
<gene>
    <name evidence="9" type="ORF">MNBD_NITROSPIRAE01-1004</name>
</gene>
<dbReference type="PANTHER" id="PTHR32089">
    <property type="entry name" value="METHYL-ACCEPTING CHEMOTAXIS PROTEIN MCPB"/>
    <property type="match status" value="1"/>
</dbReference>
<evidence type="ECO:0000256" key="4">
    <source>
        <dbReference type="ARBA" id="ARBA00029447"/>
    </source>
</evidence>
<name>A0A3B1D441_9ZZZZ</name>
<comment type="similarity">
    <text evidence="4">Belongs to the methyl-accepting chemotaxis (MCP) protein family.</text>
</comment>
<proteinExistence type="inferred from homology"/>
<dbReference type="GO" id="GO:0006935">
    <property type="term" value="P:chemotaxis"/>
    <property type="evidence" value="ECO:0007669"/>
    <property type="project" value="InterPro"/>
</dbReference>
<dbReference type="SUPFAM" id="SSF58104">
    <property type="entry name" value="Methyl-accepting chemotaxis protein (MCP) signaling domain"/>
    <property type="match status" value="1"/>
</dbReference>
<evidence type="ECO:0000259" key="6">
    <source>
        <dbReference type="PROSITE" id="PS50111"/>
    </source>
</evidence>
<dbReference type="SMART" id="SM00304">
    <property type="entry name" value="HAMP"/>
    <property type="match status" value="1"/>
</dbReference>
<dbReference type="SMART" id="SM00283">
    <property type="entry name" value="MA"/>
    <property type="match status" value="1"/>
</dbReference>
<sequence length="772" mass="83546">MKQFFLDMKISHKLILCGIALLVPAVINLYLLVGDKNKAITFAEKEVIGVTYLSPMKGLLEKVPQHRGLSYGFLNGKTDFKDKISRTSSEIDEAIRQVDAMDAKYGTVLNTTNEWNTVKREWTTLESNHFGMNAEDNFKAHTKFMNDLILFMQHVLDKSNLILDPDLDTYYLMDSAFLKIPSLTEHIGRLRGTGAGIMARGEMLPQEETVLLLTEGGSEALAEGLAVGLTAARAANSDLSGVQGMGKEAISKLHQFEKRLESLIETGEFSGDPGHFFDEGTEVITAFFHFYDEVSTELTGLLGLRVNVLKNARQLAVGGAMIFITLGLVVGFFTIRSISTPLREMTDLVQRVAKGDLDVVLDVSSKDEVGVLGLGFSEMLQGLKEADAMKGKMAQVSAMVENAQANFIFADTDYNITYMNPASSAELAKVAHLLPCAVNDILGKSIDIFHKNPSAVRRILDNPSNLPYSATVHLGDEIIEVTAVAIFDHDRARMGTMANWGIVTEKFKLKSSLKETTVSVASASEELATASREMQANAEQTTAQAQNVASISNQTDQNVQSVAAAAEEMSVTVKEISKNVHNANQITEQAVEMAESMNETIIKLDASNSEIGNVVKVISMIAGQTNLLALNATIEAARAGDAGKGFAVVANEVKELAKGTSKATDEIRSQIVAIQSNTKGAIESIEKITEIIKENNSITTSIASAVEEQSMTTNEISLNMAEAAKETKQVVEELEEIISTSQNTAASAVNIGEASEELSRTASSLSGMTEEE</sequence>
<dbReference type="GO" id="GO:0005886">
    <property type="term" value="C:plasma membrane"/>
    <property type="evidence" value="ECO:0007669"/>
    <property type="project" value="UniProtKB-SubCell"/>
</dbReference>
<evidence type="ECO:0000259" key="7">
    <source>
        <dbReference type="PROSITE" id="PS50192"/>
    </source>
</evidence>
<feature type="domain" description="T-SNARE coiled-coil homology" evidence="7">
    <location>
        <begin position="675"/>
        <end position="737"/>
    </location>
</feature>
<evidence type="ECO:0000256" key="5">
    <source>
        <dbReference type="SAM" id="Phobius"/>
    </source>
</evidence>
<dbReference type="PROSITE" id="PS50192">
    <property type="entry name" value="T_SNARE"/>
    <property type="match status" value="1"/>
</dbReference>